<comment type="caution">
    <text evidence="14">The sequence shown here is derived from an EMBL/GenBank/DDBJ whole genome shotgun (WGS) entry which is preliminary data.</text>
</comment>
<feature type="compositionally biased region" description="Polar residues" evidence="12">
    <location>
        <begin position="20"/>
        <end position="32"/>
    </location>
</feature>
<keyword evidence="3" id="KW-0723">Serine/threonine-protein kinase</keyword>
<name>A0A367KSK6_RHIST</name>
<dbReference type="InterPro" id="IPR017441">
    <property type="entry name" value="Protein_kinase_ATP_BS"/>
</dbReference>
<dbReference type="InterPro" id="IPR011009">
    <property type="entry name" value="Kinase-like_dom_sf"/>
</dbReference>
<evidence type="ECO:0000256" key="12">
    <source>
        <dbReference type="SAM" id="MobiDB-lite"/>
    </source>
</evidence>
<dbReference type="PANTHER" id="PTHR24058:SF22">
    <property type="entry name" value="DUAL SPECIFICITY TYROSINE-PHOSPHORYLATION-REGULATED KINASE 4"/>
    <property type="match status" value="1"/>
</dbReference>
<evidence type="ECO:0000256" key="7">
    <source>
        <dbReference type="ARBA" id="ARBA00022840"/>
    </source>
</evidence>
<feature type="binding site" evidence="11">
    <location>
        <position position="289"/>
    </location>
    <ligand>
        <name>ATP</name>
        <dbReference type="ChEBI" id="CHEBI:30616"/>
    </ligand>
</feature>
<evidence type="ECO:0000256" key="4">
    <source>
        <dbReference type="ARBA" id="ARBA00022679"/>
    </source>
</evidence>
<evidence type="ECO:0000256" key="1">
    <source>
        <dbReference type="ARBA" id="ARBA00008867"/>
    </source>
</evidence>
<dbReference type="OrthoDB" id="9332038at2759"/>
<dbReference type="STRING" id="4846.A0A367KSK6"/>
<dbReference type="SUPFAM" id="SSF56112">
    <property type="entry name" value="Protein kinase-like (PK-like)"/>
    <property type="match status" value="1"/>
</dbReference>
<dbReference type="Gene3D" id="3.30.10.30">
    <property type="entry name" value="DYRK"/>
    <property type="match status" value="1"/>
</dbReference>
<comment type="similarity">
    <text evidence="1">Belongs to the protein kinase superfamily. CMGC Ser/Thr protein kinase family. MNB/DYRK subfamily.</text>
</comment>
<dbReference type="EMBL" id="PJQM01000458">
    <property type="protein sequence ID" value="RCI05185.1"/>
    <property type="molecule type" value="Genomic_DNA"/>
</dbReference>
<comment type="catalytic activity">
    <reaction evidence="9">
        <text>L-threonyl-[protein] + ATP = O-phospho-L-threonyl-[protein] + ADP + H(+)</text>
        <dbReference type="Rhea" id="RHEA:46608"/>
        <dbReference type="Rhea" id="RHEA-COMP:11060"/>
        <dbReference type="Rhea" id="RHEA-COMP:11605"/>
        <dbReference type="ChEBI" id="CHEBI:15378"/>
        <dbReference type="ChEBI" id="CHEBI:30013"/>
        <dbReference type="ChEBI" id="CHEBI:30616"/>
        <dbReference type="ChEBI" id="CHEBI:61977"/>
        <dbReference type="ChEBI" id="CHEBI:456216"/>
        <dbReference type="EC" id="2.7.12.1"/>
    </reaction>
</comment>
<dbReference type="GO" id="GO:0005524">
    <property type="term" value="F:ATP binding"/>
    <property type="evidence" value="ECO:0007669"/>
    <property type="project" value="UniProtKB-UniRule"/>
</dbReference>
<dbReference type="GO" id="GO:0004674">
    <property type="term" value="F:protein serine/threonine kinase activity"/>
    <property type="evidence" value="ECO:0007669"/>
    <property type="project" value="UniProtKB-KW"/>
</dbReference>
<feature type="region of interest" description="Disordered" evidence="12">
    <location>
        <begin position="1"/>
        <end position="55"/>
    </location>
</feature>
<keyword evidence="4" id="KW-0808">Transferase</keyword>
<evidence type="ECO:0000256" key="9">
    <source>
        <dbReference type="ARBA" id="ARBA00049308"/>
    </source>
</evidence>
<comment type="catalytic activity">
    <reaction evidence="10">
        <text>L-tyrosyl-[protein] + ATP = O-phospho-L-tyrosyl-[protein] + ADP + H(+)</text>
        <dbReference type="Rhea" id="RHEA:10596"/>
        <dbReference type="Rhea" id="RHEA-COMP:10136"/>
        <dbReference type="Rhea" id="RHEA-COMP:20101"/>
        <dbReference type="ChEBI" id="CHEBI:15378"/>
        <dbReference type="ChEBI" id="CHEBI:30616"/>
        <dbReference type="ChEBI" id="CHEBI:46858"/>
        <dbReference type="ChEBI" id="CHEBI:61978"/>
        <dbReference type="ChEBI" id="CHEBI:456216"/>
        <dbReference type="EC" id="2.7.12.1"/>
    </reaction>
</comment>
<comment type="catalytic activity">
    <reaction evidence="8">
        <text>L-seryl-[protein] + ATP = O-phospho-L-seryl-[protein] + ADP + H(+)</text>
        <dbReference type="Rhea" id="RHEA:17989"/>
        <dbReference type="Rhea" id="RHEA-COMP:9863"/>
        <dbReference type="Rhea" id="RHEA-COMP:11604"/>
        <dbReference type="ChEBI" id="CHEBI:15378"/>
        <dbReference type="ChEBI" id="CHEBI:29999"/>
        <dbReference type="ChEBI" id="CHEBI:30616"/>
        <dbReference type="ChEBI" id="CHEBI:83421"/>
        <dbReference type="ChEBI" id="CHEBI:456216"/>
        <dbReference type="EC" id="2.7.12.1"/>
    </reaction>
</comment>
<accession>A0A367KSK6</accession>
<keyword evidence="6" id="KW-0418">Kinase</keyword>
<sequence>MDESKEKNKPISTRLPIPIQNRQSVIFKSASNKGKCRQSTESNSSSESEYETQTPGEMVTIHKPKEDPVISTTHTTKLRKPEIFASKSIKNTCSTRLMPPSELLQEQIVKEKENSTKLSASLISAHGVISQPDDDVEPMADSNESNIMDKIHDRLQLFVGHEEVQDNDSKVIFRKERGSIGAGSTKMNLQRYKAFLSPFEKMEILKYHSVYCAGSQAKKHMATTDQATQNYGYDDENGDYQIVLKDHLNYRYEIVKSLGKGSFGQVVQCKDMKPQSKNSDRTNNIVAVKIIRNKKRFHAQALMEIKILEKLMQLVSG</sequence>
<dbReference type="EC" id="2.7.12.1" evidence="2"/>
<dbReference type="AlphaFoldDB" id="A0A367KSK6"/>
<dbReference type="GO" id="GO:0004712">
    <property type="term" value="F:protein serine/threonine/tyrosine kinase activity"/>
    <property type="evidence" value="ECO:0007669"/>
    <property type="project" value="UniProtKB-EC"/>
</dbReference>
<keyword evidence="7 11" id="KW-0067">ATP-binding</keyword>
<evidence type="ECO:0000313" key="14">
    <source>
        <dbReference type="EMBL" id="RCI05185.1"/>
    </source>
</evidence>
<gene>
    <name evidence="14" type="ORF">CU098_009188</name>
</gene>
<dbReference type="PANTHER" id="PTHR24058">
    <property type="entry name" value="DUAL SPECIFICITY PROTEIN KINASE"/>
    <property type="match status" value="1"/>
</dbReference>
<dbReference type="InterPro" id="IPR050494">
    <property type="entry name" value="Ser_Thr_dual-spec_kinase"/>
</dbReference>
<protein>
    <recommendedName>
        <fullName evidence="2">dual-specificity kinase</fullName>
        <ecNumber evidence="2">2.7.12.1</ecNumber>
    </recommendedName>
</protein>
<keyword evidence="5 11" id="KW-0547">Nucleotide-binding</keyword>
<evidence type="ECO:0000256" key="5">
    <source>
        <dbReference type="ARBA" id="ARBA00022741"/>
    </source>
</evidence>
<evidence type="ECO:0000256" key="8">
    <source>
        <dbReference type="ARBA" id="ARBA00049003"/>
    </source>
</evidence>
<dbReference type="GO" id="GO:0005856">
    <property type="term" value="C:cytoskeleton"/>
    <property type="evidence" value="ECO:0007669"/>
    <property type="project" value="TreeGrafter"/>
</dbReference>
<dbReference type="GO" id="GO:0005737">
    <property type="term" value="C:cytoplasm"/>
    <property type="evidence" value="ECO:0007669"/>
    <property type="project" value="TreeGrafter"/>
</dbReference>
<evidence type="ECO:0000259" key="13">
    <source>
        <dbReference type="PROSITE" id="PS50011"/>
    </source>
</evidence>
<evidence type="ECO:0000256" key="11">
    <source>
        <dbReference type="PROSITE-ProRule" id="PRU10141"/>
    </source>
</evidence>
<proteinExistence type="inferred from homology"/>
<evidence type="ECO:0000256" key="10">
    <source>
        <dbReference type="ARBA" id="ARBA00051680"/>
    </source>
</evidence>
<dbReference type="InterPro" id="IPR000719">
    <property type="entry name" value="Prot_kinase_dom"/>
</dbReference>
<feature type="domain" description="Protein kinase" evidence="13">
    <location>
        <begin position="252"/>
        <end position="317"/>
    </location>
</feature>
<dbReference type="PROSITE" id="PS50011">
    <property type="entry name" value="PROTEIN_KINASE_DOM"/>
    <property type="match status" value="1"/>
</dbReference>
<reference evidence="14 15" key="1">
    <citation type="journal article" date="2018" name="G3 (Bethesda)">
        <title>Phylogenetic and Phylogenomic Definition of Rhizopus Species.</title>
        <authorList>
            <person name="Gryganskyi A.P."/>
            <person name="Golan J."/>
            <person name="Dolatabadi S."/>
            <person name="Mondo S."/>
            <person name="Robb S."/>
            <person name="Idnurm A."/>
            <person name="Muszewska A."/>
            <person name="Steczkiewicz K."/>
            <person name="Masonjones S."/>
            <person name="Liao H.L."/>
            <person name="Gajdeczka M.T."/>
            <person name="Anike F."/>
            <person name="Vuek A."/>
            <person name="Anishchenko I.M."/>
            <person name="Voigt K."/>
            <person name="de Hoog G.S."/>
            <person name="Smith M.E."/>
            <person name="Heitman J."/>
            <person name="Vilgalys R."/>
            <person name="Stajich J.E."/>
        </authorList>
    </citation>
    <scope>NUCLEOTIDE SEQUENCE [LARGE SCALE GENOMIC DNA]</scope>
    <source>
        <strain evidence="14 15">LSU 92-RS-03</strain>
    </source>
</reference>
<evidence type="ECO:0000256" key="2">
    <source>
        <dbReference type="ARBA" id="ARBA00013203"/>
    </source>
</evidence>
<keyword evidence="15" id="KW-1185">Reference proteome</keyword>
<evidence type="ECO:0000256" key="6">
    <source>
        <dbReference type="ARBA" id="ARBA00022777"/>
    </source>
</evidence>
<dbReference type="Gene3D" id="3.30.200.20">
    <property type="entry name" value="Phosphorylase Kinase, domain 1"/>
    <property type="match status" value="1"/>
</dbReference>
<evidence type="ECO:0000313" key="15">
    <source>
        <dbReference type="Proteomes" id="UP000253551"/>
    </source>
</evidence>
<dbReference type="Proteomes" id="UP000253551">
    <property type="component" value="Unassembled WGS sequence"/>
</dbReference>
<organism evidence="14 15">
    <name type="scientific">Rhizopus stolonifer</name>
    <name type="common">Rhizopus nigricans</name>
    <dbReference type="NCBI Taxonomy" id="4846"/>
    <lineage>
        <taxon>Eukaryota</taxon>
        <taxon>Fungi</taxon>
        <taxon>Fungi incertae sedis</taxon>
        <taxon>Mucoromycota</taxon>
        <taxon>Mucoromycotina</taxon>
        <taxon>Mucoromycetes</taxon>
        <taxon>Mucorales</taxon>
        <taxon>Mucorineae</taxon>
        <taxon>Rhizopodaceae</taxon>
        <taxon>Rhizopus</taxon>
    </lineage>
</organism>
<evidence type="ECO:0000256" key="3">
    <source>
        <dbReference type="ARBA" id="ARBA00022527"/>
    </source>
</evidence>
<dbReference type="PROSITE" id="PS00107">
    <property type="entry name" value="PROTEIN_KINASE_ATP"/>
    <property type="match status" value="1"/>
</dbReference>
<dbReference type="InterPro" id="IPR042521">
    <property type="entry name" value="DYRK"/>
</dbReference>